<feature type="compositionally biased region" description="Low complexity" evidence="4">
    <location>
        <begin position="584"/>
        <end position="596"/>
    </location>
</feature>
<keyword evidence="1" id="KW-0677">Repeat</keyword>
<reference evidence="5 6" key="1">
    <citation type="journal article" date="2020" name="G3 (Bethesda)">
        <title>Improved Reference Genome for Cyclotella cryptica CCMP332, a Model for Cell Wall Morphogenesis, Salinity Adaptation, and Lipid Production in Diatoms (Bacillariophyta).</title>
        <authorList>
            <person name="Roberts W.R."/>
            <person name="Downey K.M."/>
            <person name="Ruck E.C."/>
            <person name="Traller J.C."/>
            <person name="Alverson A.J."/>
        </authorList>
    </citation>
    <scope>NUCLEOTIDE SEQUENCE [LARGE SCALE GENOMIC DNA]</scope>
    <source>
        <strain evidence="5 6">CCMP332</strain>
    </source>
</reference>
<dbReference type="EMBL" id="JABMIG020000046">
    <property type="protein sequence ID" value="KAL3798373.1"/>
    <property type="molecule type" value="Genomic_DNA"/>
</dbReference>
<feature type="repeat" description="TPR" evidence="3">
    <location>
        <begin position="1033"/>
        <end position="1066"/>
    </location>
</feature>
<keyword evidence="6" id="KW-1185">Reference proteome</keyword>
<evidence type="ECO:0000256" key="3">
    <source>
        <dbReference type="PROSITE-ProRule" id="PRU00339"/>
    </source>
</evidence>
<feature type="region of interest" description="Disordered" evidence="4">
    <location>
        <begin position="28"/>
        <end position="54"/>
    </location>
</feature>
<feature type="compositionally biased region" description="Basic and acidic residues" evidence="4">
    <location>
        <begin position="473"/>
        <end position="487"/>
    </location>
</feature>
<feature type="compositionally biased region" description="Polar residues" evidence="4">
    <location>
        <begin position="399"/>
        <end position="415"/>
    </location>
</feature>
<feature type="compositionally biased region" description="Polar residues" evidence="4">
    <location>
        <begin position="372"/>
        <end position="382"/>
    </location>
</feature>
<gene>
    <name evidence="5" type="ORF">HJC23_005026</name>
</gene>
<feature type="compositionally biased region" description="Polar residues" evidence="4">
    <location>
        <begin position="597"/>
        <end position="617"/>
    </location>
</feature>
<evidence type="ECO:0000256" key="2">
    <source>
        <dbReference type="ARBA" id="ARBA00022803"/>
    </source>
</evidence>
<dbReference type="PROSITE" id="PS50005">
    <property type="entry name" value="TPR"/>
    <property type="match status" value="1"/>
</dbReference>
<evidence type="ECO:0000256" key="4">
    <source>
        <dbReference type="SAM" id="MobiDB-lite"/>
    </source>
</evidence>
<dbReference type="Proteomes" id="UP001516023">
    <property type="component" value="Unassembled WGS sequence"/>
</dbReference>
<dbReference type="InterPro" id="IPR019734">
    <property type="entry name" value="TPR_rpt"/>
</dbReference>
<feature type="compositionally biased region" description="Basic and acidic residues" evidence="4">
    <location>
        <begin position="446"/>
        <end position="460"/>
    </location>
</feature>
<comment type="caution">
    <text evidence="5">The sequence shown here is derived from an EMBL/GenBank/DDBJ whole genome shotgun (WGS) entry which is preliminary data.</text>
</comment>
<evidence type="ECO:0000313" key="5">
    <source>
        <dbReference type="EMBL" id="KAL3798373.1"/>
    </source>
</evidence>
<evidence type="ECO:0000256" key="1">
    <source>
        <dbReference type="ARBA" id="ARBA00022737"/>
    </source>
</evidence>
<feature type="compositionally biased region" description="Polar residues" evidence="4">
    <location>
        <begin position="123"/>
        <end position="133"/>
    </location>
</feature>
<feature type="compositionally biased region" description="Polar residues" evidence="4">
    <location>
        <begin position="300"/>
        <end position="311"/>
    </location>
</feature>
<feature type="region of interest" description="Disordered" evidence="4">
    <location>
        <begin position="244"/>
        <end position="268"/>
    </location>
</feature>
<evidence type="ECO:0000313" key="6">
    <source>
        <dbReference type="Proteomes" id="UP001516023"/>
    </source>
</evidence>
<dbReference type="PANTHER" id="PTHR45641:SF19">
    <property type="entry name" value="NEPHROCYSTIN-3"/>
    <property type="match status" value="1"/>
</dbReference>
<feature type="compositionally biased region" description="Basic and acidic residues" evidence="4">
    <location>
        <begin position="624"/>
        <end position="637"/>
    </location>
</feature>
<feature type="region of interest" description="Disordered" evidence="4">
    <location>
        <begin position="362"/>
        <end position="539"/>
    </location>
</feature>
<feature type="region of interest" description="Disordered" evidence="4">
    <location>
        <begin position="121"/>
        <end position="149"/>
    </location>
</feature>
<organism evidence="5 6">
    <name type="scientific">Cyclotella cryptica</name>
    <dbReference type="NCBI Taxonomy" id="29204"/>
    <lineage>
        <taxon>Eukaryota</taxon>
        <taxon>Sar</taxon>
        <taxon>Stramenopiles</taxon>
        <taxon>Ochrophyta</taxon>
        <taxon>Bacillariophyta</taxon>
        <taxon>Coscinodiscophyceae</taxon>
        <taxon>Thalassiosirophycidae</taxon>
        <taxon>Stephanodiscales</taxon>
        <taxon>Stephanodiscaceae</taxon>
        <taxon>Cyclotella</taxon>
    </lineage>
</organism>
<proteinExistence type="predicted"/>
<dbReference type="SMART" id="SM00028">
    <property type="entry name" value="TPR"/>
    <property type="match status" value="9"/>
</dbReference>
<feature type="region of interest" description="Disordered" evidence="4">
    <location>
        <begin position="168"/>
        <end position="188"/>
    </location>
</feature>
<keyword evidence="2 3" id="KW-0802">TPR repeat</keyword>
<sequence>MPIRQYHQHHSLRDEEDLFHSALSDEFGNNNVNGSGSGASSTRPWLTTRTRRDHDREPYELLDDVPPADLSHSHATAAAAAAIAAFGGVVPLREGTSLFPELPEDSHVPPVDLTRAAPAASVDNRNARQQVQSRRQETNLFPDGLLPDNPLESNRLPHAVVESDIFSTDSLAKEHKTPQGQNRPEQRARYPVEQLYPTDNNDVIMGYCDDDKTNNDHDDILYGIGDEDDYYSQMQYSEPIASNDYAKKHSPSRYPIDDDGYCTDEEDKTTARRRKKVVWYDEQPRMDHEFDEDDVMVISPSGSDGELSSYQPMHLHSASPNDRNRFFDGGDEQASSHYSDDNKSTGTFDRLYDEEYSSIYSTPMERSDNDGNSKTFTPSSYASPIKGENKSSLLPRLSAENSPDSVLDTPGSTPGSFLGDVYGPPQEVLRTSKEAIDHIMVNQDNKGNDPKPVNESHSDGGSHGVPTPLRSNRTNERLHEKNHHENESGGAIGGNGICKSVENSPVNAEIEGGMDVDESPKSCKTESPQSSPGIDSDEDGAIKDLARLMHQQQRQHRQQERFTYEENHYHQVPQGNGNMSRLEQWQQRQQQLQKQQTSTNYLPSKYLQQSNQAAPTRTRQKCPPKLEPEDVNARDPDGVRYYGGDGEQSLFPDLEWDEHGNVIKPTGSKQRTPVGAAPFISPSSKESQDNNDFANVSMVSSATERVKHPASRTMASNSLVSGHGTTNRIQIYRTAQHHQVPEELSMLESYDDYSNDEPLANSTNSMHDDVSVISEDTELRRLAQQVQTKEKLHLQQRFHPYTVKPKDSMESDMKLELDEEETSPHSYNVIKRKDSMEQDMMVVDFDEEVLPTKHKMTDYPMDDRGVNIIEYDDKSLPGTSVVSPPLLKRQQFSFTENVEEEEEEEEKDRITLLKSYSDDSEATNDPAIFPTRAVFQMNLRPHSSSKEGCESSDLVERACELLARGRNDDALQVLNEALDRAQASIDSVKESMDDHYYHKERGLRPPTSEQLLNQEEYEEKLDSDFRRVASEMADIINNIGVVHELNGDYHLAMNSFRDALDVYRRMCHRYENSGDADVDRTVTNIMHMGIAMRSREKREELHLEGEDLAAMIDASDDPDERMELRIERLNILMSVVDVENESLGRNHPTVGFTLLKKGKLHLEMKHIDLAVNDIQEAIAILKNGLGTIHPAVGGALLFLADIFNYQGLNDPISDKNIALKLYQEALVALSESCGNINSDLGLAHNSMGIIYAAKGENELAMMSFYKALAGYGVRAKGADATKGQTHPDVAFVWMNVGDLHMEKKEWQLALRSYLKAHSALRNMDEDQKNALHKIGPKRMARSLFSRSKGRCDDNEALLAFVLSNIAKAQSMLQKYGKSIEILEEALRIHRVIDMRCQGAGRPNNWSKDIARILENLGEVQMASGNVTSAFDCYVESLNRLRASKDVNGNSVEVALVLGAIGHVHLKKGEYAEAAVILKECMRTFEQIGVPPNNRRYKEFRSTLVDAELALMQNTSSTLASQRLEISEVKYVDKALACDEIADAYKNKDDISAAIWFYSEALALRREKLKRASGGLKDSELVDIGKTISTIAQLRQRRREFEAAKILFEEAKHFYKTVGLSTQHPFYRDLTDKLEALRKS</sequence>
<protein>
    <submittedName>
        <fullName evidence="5">Uncharacterized protein</fullName>
    </submittedName>
</protein>
<feature type="compositionally biased region" description="Acidic residues" evidence="4">
    <location>
        <begin position="257"/>
        <end position="267"/>
    </location>
</feature>
<feature type="region of interest" description="Disordered" evidence="4">
    <location>
        <begin position="290"/>
        <end position="349"/>
    </location>
</feature>
<dbReference type="PANTHER" id="PTHR45641">
    <property type="entry name" value="TETRATRICOPEPTIDE REPEAT PROTEIN (AFU_ORTHOLOGUE AFUA_6G03870)"/>
    <property type="match status" value="1"/>
</dbReference>
<dbReference type="Pfam" id="PF13374">
    <property type="entry name" value="TPR_10"/>
    <property type="match status" value="1"/>
</dbReference>
<dbReference type="InterPro" id="IPR011990">
    <property type="entry name" value="TPR-like_helical_dom_sf"/>
</dbReference>
<accession>A0ABD3QEN7</accession>
<feature type="region of interest" description="Disordered" evidence="4">
    <location>
        <begin position="582"/>
        <end position="637"/>
    </location>
</feature>
<dbReference type="SUPFAM" id="SSF48452">
    <property type="entry name" value="TPR-like"/>
    <property type="match status" value="3"/>
</dbReference>
<name>A0ABD3QEN7_9STRA</name>
<dbReference type="Gene3D" id="1.25.40.10">
    <property type="entry name" value="Tetratricopeptide repeat domain"/>
    <property type="match status" value="5"/>
</dbReference>
<feature type="compositionally biased region" description="Low complexity" evidence="4">
    <location>
        <begin position="28"/>
        <end position="41"/>
    </location>
</feature>